<gene>
    <name evidence="11" type="ORF">CROE0942_LOCUS11791</name>
</gene>
<keyword evidence="5" id="KW-0479">Metal-binding</keyword>
<dbReference type="Pfam" id="PF09297">
    <property type="entry name" value="Zn_ribbon_NUD"/>
    <property type="match status" value="1"/>
</dbReference>
<dbReference type="GO" id="GO:0005777">
    <property type="term" value="C:peroxisome"/>
    <property type="evidence" value="ECO:0007669"/>
    <property type="project" value="TreeGrafter"/>
</dbReference>
<evidence type="ECO:0000256" key="7">
    <source>
        <dbReference type="ARBA" id="ARBA00022842"/>
    </source>
</evidence>
<comment type="similarity">
    <text evidence="3">Belongs to the Nudix hydrolase family. NudC subfamily.</text>
</comment>
<dbReference type="InterPro" id="IPR049734">
    <property type="entry name" value="NudC-like_C"/>
</dbReference>
<keyword evidence="7" id="KW-0460">Magnesium</keyword>
<keyword evidence="8" id="KW-0520">NAD</keyword>
<proteinExistence type="inferred from homology"/>
<dbReference type="PANTHER" id="PTHR42904">
    <property type="entry name" value="NUDIX HYDROLASE, NUDC SUBFAMILY"/>
    <property type="match status" value="1"/>
</dbReference>
<dbReference type="AlphaFoldDB" id="A0A7S0K2J0"/>
<dbReference type="PANTHER" id="PTHR42904:SF6">
    <property type="entry name" value="NAD-CAPPED RNA HYDROLASE NUDT12"/>
    <property type="match status" value="1"/>
</dbReference>
<dbReference type="InterPro" id="IPR015797">
    <property type="entry name" value="NUDIX_hydrolase-like_dom_sf"/>
</dbReference>
<dbReference type="EMBL" id="HBET01017487">
    <property type="protein sequence ID" value="CAD8567411.1"/>
    <property type="molecule type" value="Transcribed_RNA"/>
</dbReference>
<feature type="domain" description="Nudix hydrolase" evidence="10">
    <location>
        <begin position="54"/>
        <end position="216"/>
    </location>
</feature>
<organism evidence="11">
    <name type="scientific">Cafeteria roenbergensis</name>
    <name type="common">Marine flagellate</name>
    <dbReference type="NCBI Taxonomy" id="33653"/>
    <lineage>
        <taxon>Eukaryota</taxon>
        <taxon>Sar</taxon>
        <taxon>Stramenopiles</taxon>
        <taxon>Bigyra</taxon>
        <taxon>Opalozoa</taxon>
        <taxon>Bicosoecida</taxon>
        <taxon>Cafeteriaceae</taxon>
        <taxon>Cafeteria</taxon>
    </lineage>
</organism>
<dbReference type="GO" id="GO:0019677">
    <property type="term" value="P:NAD+ catabolic process"/>
    <property type="evidence" value="ECO:0007669"/>
    <property type="project" value="TreeGrafter"/>
</dbReference>
<dbReference type="Gene3D" id="3.90.79.20">
    <property type="match status" value="1"/>
</dbReference>
<evidence type="ECO:0000256" key="2">
    <source>
        <dbReference type="ARBA" id="ARBA00001947"/>
    </source>
</evidence>
<evidence type="ECO:0000256" key="4">
    <source>
        <dbReference type="ARBA" id="ARBA00012381"/>
    </source>
</evidence>
<dbReference type="GO" id="GO:0006742">
    <property type="term" value="P:NADP+ catabolic process"/>
    <property type="evidence" value="ECO:0007669"/>
    <property type="project" value="TreeGrafter"/>
</dbReference>
<evidence type="ECO:0000313" key="11">
    <source>
        <dbReference type="EMBL" id="CAD8567411.1"/>
    </source>
</evidence>
<reference evidence="11" key="1">
    <citation type="submission" date="2021-01" db="EMBL/GenBank/DDBJ databases">
        <authorList>
            <person name="Corre E."/>
            <person name="Pelletier E."/>
            <person name="Niang G."/>
            <person name="Scheremetjew M."/>
            <person name="Finn R."/>
            <person name="Kale V."/>
            <person name="Holt S."/>
            <person name="Cochrane G."/>
            <person name="Meng A."/>
            <person name="Brown T."/>
            <person name="Cohen L."/>
        </authorList>
    </citation>
    <scope>NUCLEOTIDE SEQUENCE</scope>
    <source>
        <strain evidence="11">E4-10</strain>
    </source>
</reference>
<evidence type="ECO:0000256" key="9">
    <source>
        <dbReference type="ARBA" id="ARBA00023679"/>
    </source>
</evidence>
<protein>
    <recommendedName>
        <fullName evidence="4">NAD(+) diphosphatase</fullName>
        <ecNumber evidence="4">3.6.1.22</ecNumber>
    </recommendedName>
</protein>
<evidence type="ECO:0000256" key="1">
    <source>
        <dbReference type="ARBA" id="ARBA00001946"/>
    </source>
</evidence>
<dbReference type="SUPFAM" id="SSF55811">
    <property type="entry name" value="Nudix"/>
    <property type="match status" value="1"/>
</dbReference>
<dbReference type="CDD" id="cd03429">
    <property type="entry name" value="NUDIX_NADH_pyrophosphatase_Nudt13"/>
    <property type="match status" value="1"/>
</dbReference>
<evidence type="ECO:0000256" key="5">
    <source>
        <dbReference type="ARBA" id="ARBA00022723"/>
    </source>
</evidence>
<evidence type="ECO:0000256" key="8">
    <source>
        <dbReference type="ARBA" id="ARBA00023027"/>
    </source>
</evidence>
<comment type="catalytic activity">
    <reaction evidence="9">
        <text>a 5'-end NAD(+)-phospho-ribonucleoside in mRNA + H2O = a 5'-end phospho-adenosine-phospho-ribonucleoside in mRNA + beta-nicotinamide D-ribonucleotide + 2 H(+)</text>
        <dbReference type="Rhea" id="RHEA:60876"/>
        <dbReference type="Rhea" id="RHEA-COMP:15698"/>
        <dbReference type="Rhea" id="RHEA-COMP:15719"/>
        <dbReference type="ChEBI" id="CHEBI:14649"/>
        <dbReference type="ChEBI" id="CHEBI:15377"/>
        <dbReference type="ChEBI" id="CHEBI:15378"/>
        <dbReference type="ChEBI" id="CHEBI:144029"/>
        <dbReference type="ChEBI" id="CHEBI:144051"/>
    </reaction>
    <physiologicalReaction direction="left-to-right" evidence="9">
        <dbReference type="Rhea" id="RHEA:60877"/>
    </physiologicalReaction>
</comment>
<evidence type="ECO:0000256" key="3">
    <source>
        <dbReference type="ARBA" id="ARBA00009595"/>
    </source>
</evidence>
<evidence type="ECO:0000256" key="6">
    <source>
        <dbReference type="ARBA" id="ARBA00022801"/>
    </source>
</evidence>
<comment type="cofactor">
    <cofactor evidence="2">
        <name>Zn(2+)</name>
        <dbReference type="ChEBI" id="CHEBI:29105"/>
    </cofactor>
</comment>
<dbReference type="Pfam" id="PF00293">
    <property type="entry name" value="NUDIX"/>
    <property type="match status" value="1"/>
</dbReference>
<dbReference type="InterPro" id="IPR020084">
    <property type="entry name" value="NUDIX_hydrolase_CS"/>
</dbReference>
<name>A0A7S0K2J0_CAFRO</name>
<keyword evidence="6" id="KW-0378">Hydrolase</keyword>
<dbReference type="InterPro" id="IPR000086">
    <property type="entry name" value="NUDIX_hydrolase_dom"/>
</dbReference>
<dbReference type="GO" id="GO:0046872">
    <property type="term" value="F:metal ion binding"/>
    <property type="evidence" value="ECO:0007669"/>
    <property type="project" value="UniProtKB-KW"/>
</dbReference>
<dbReference type="PROSITE" id="PS00893">
    <property type="entry name" value="NUDIX_BOX"/>
    <property type="match status" value="1"/>
</dbReference>
<dbReference type="InterPro" id="IPR050241">
    <property type="entry name" value="NAD-cap_RNA_hydrolase_NudC"/>
</dbReference>
<dbReference type="Gene3D" id="3.90.79.10">
    <property type="entry name" value="Nucleoside Triphosphate Pyrophosphohydrolase"/>
    <property type="match status" value="1"/>
</dbReference>
<dbReference type="EC" id="3.6.1.22" evidence="4"/>
<dbReference type="PROSITE" id="PS51462">
    <property type="entry name" value="NUDIX"/>
    <property type="match status" value="1"/>
</dbReference>
<sequence>MAGARAAAGVLAQARSLLTWHLRSRRCGVCGEPTVSYDAGVKRACRACGTRVYPRTDCVAIAAVLHGNGPDQRLMVGRQGGWPEGMHSCLSGFIDAGETAEETVRREVGEETGLEVGPVRLHATQPWPLQRGTFGQLMVGAAAATPGTRFGSGSAEAAAGAAGALPEGVWKAPATPLAGPGREIESVLWLTREAAARAVLEGVAYGIGAPRPAAPRPETDPAAPAAAASPAATALAAARSFVPGPYAIAHFLIRDWIDGRGVFAGDHDGCGGGDSPGRSRL</sequence>
<accession>A0A7S0K2J0</accession>
<evidence type="ECO:0000259" key="10">
    <source>
        <dbReference type="PROSITE" id="PS51462"/>
    </source>
</evidence>
<dbReference type="InterPro" id="IPR015376">
    <property type="entry name" value="Znr_NADH_PPase"/>
</dbReference>
<dbReference type="GO" id="GO:0005829">
    <property type="term" value="C:cytosol"/>
    <property type="evidence" value="ECO:0007669"/>
    <property type="project" value="TreeGrafter"/>
</dbReference>
<dbReference type="GO" id="GO:0035529">
    <property type="term" value="F:NADH pyrophosphatase activity"/>
    <property type="evidence" value="ECO:0007669"/>
    <property type="project" value="TreeGrafter"/>
</dbReference>
<comment type="cofactor">
    <cofactor evidence="1">
        <name>Mg(2+)</name>
        <dbReference type="ChEBI" id="CHEBI:18420"/>
    </cofactor>
</comment>